<comment type="catalytic activity">
    <reaction evidence="1 6">
        <text>an S-substituted glutathione + H2O = an S-substituted L-cysteinylglycine + L-glutamate</text>
        <dbReference type="Rhea" id="RHEA:59468"/>
        <dbReference type="ChEBI" id="CHEBI:15377"/>
        <dbReference type="ChEBI" id="CHEBI:29985"/>
        <dbReference type="ChEBI" id="CHEBI:90779"/>
        <dbReference type="ChEBI" id="CHEBI:143103"/>
        <dbReference type="EC" id="3.4.19.13"/>
    </reaction>
</comment>
<feature type="binding site" evidence="5">
    <location>
        <position position="434"/>
    </location>
    <ligand>
        <name>L-glutamate</name>
        <dbReference type="ChEBI" id="CHEBI:29985"/>
    </ligand>
</feature>
<keyword evidence="6" id="KW-0865">Zymogen</keyword>
<dbReference type="GO" id="GO:0103068">
    <property type="term" value="F:leukotriene C4 gamma-glutamyl transferase activity"/>
    <property type="evidence" value="ECO:0007669"/>
    <property type="project" value="UniProtKB-EC"/>
</dbReference>
<feature type="active site" description="Nucleophile" evidence="4">
    <location>
        <position position="351"/>
    </location>
</feature>
<keyword evidence="8" id="KW-1185">Reference proteome</keyword>
<dbReference type="Gene3D" id="1.10.246.130">
    <property type="match status" value="1"/>
</dbReference>
<dbReference type="InterPro" id="IPR043138">
    <property type="entry name" value="GGT_lsub"/>
</dbReference>
<dbReference type="GO" id="GO:0006750">
    <property type="term" value="P:glutathione biosynthetic process"/>
    <property type="evidence" value="ECO:0007669"/>
    <property type="project" value="UniProtKB-KW"/>
</dbReference>
<dbReference type="PANTHER" id="PTHR43881">
    <property type="entry name" value="GAMMA-GLUTAMYLTRANSPEPTIDASE (AFU_ORTHOLOGUE AFUA_4G13580)"/>
    <property type="match status" value="1"/>
</dbReference>
<evidence type="ECO:0000256" key="1">
    <source>
        <dbReference type="ARBA" id="ARBA00001049"/>
    </source>
</evidence>
<dbReference type="PANTHER" id="PTHR43881:SF1">
    <property type="entry name" value="GAMMA-GLUTAMYLTRANSPEPTIDASE (AFU_ORTHOLOGUE AFUA_4G13580)"/>
    <property type="match status" value="1"/>
</dbReference>
<sequence>MRNLQAPGRSPVIAPHGMASTSHSLASEAAIAMLKNGGNAMDAALTACAVQAVVEPGSTGIGGDCFCLYAPAGSETIVAFNGSGRAPLAADVSWFQDHGITHITQTMPHAVTIPGAVDAWCQLTRDHGQKPLADILQPAIAYARDGYPIGQRIAFDFAAANEVIKSDPDTAALFLDDGEPYQMGQRHQQPALAKTLETIATYGRDGFYKGAVANDILAKLNSLGGLHTQADFDMAIGDYVTPIKTRYRDHDIWECPPNGQGVFALLLMNIMKDISTFGDDPLSPQRIHHEIEAGRLVYRDRSLYLGDPNFSTIPVDELLSAEYANSLRAAIDPDVATSPLPDLSLPRHKSTVYISVVDKDRNVCSLINTVFHGFGSGILAPASGVLLQNRGMGFVLDPAHPNCIAPGKRPLHTIIPGMLTRNGKAVMPFGVMGGDYQAFGHMHFLTRLLDYGMDVQQAQDTPRFFADPHGAFVEVENTISPETREALTKMGHNIVEATTPIGGSQAIWIDWKEDMLHGGSDPRKDGCAIGY</sequence>
<dbReference type="Pfam" id="PF01019">
    <property type="entry name" value="G_glu_transpept"/>
    <property type="match status" value="1"/>
</dbReference>
<dbReference type="SUPFAM" id="SSF56235">
    <property type="entry name" value="N-terminal nucleophile aminohydrolases (Ntn hydrolases)"/>
    <property type="match status" value="1"/>
</dbReference>
<reference evidence="7 8" key="1">
    <citation type="journal article" date="2010" name="J. Bacteriol.">
        <title>Complete genome sequence of "Candidatus Puniceispirillum marinum" IMCC1322, a representative of the SAR116 clade in the Alphaproteobacteria.</title>
        <authorList>
            <person name="Oh H.M."/>
            <person name="Kwon K.K."/>
            <person name="Kang I."/>
            <person name="Kang S.G."/>
            <person name="Lee J.H."/>
            <person name="Kim S.J."/>
            <person name="Cho J.C."/>
        </authorList>
    </citation>
    <scope>NUCLEOTIDE SEQUENCE [LARGE SCALE GENOMIC DNA]</scope>
    <source>
        <strain evidence="7 8">IMCC1322</strain>
    </source>
</reference>
<dbReference type="EMBL" id="CP001751">
    <property type="protein sequence ID" value="ADE39591.1"/>
    <property type="molecule type" value="Genomic_DNA"/>
</dbReference>
<evidence type="ECO:0000313" key="7">
    <source>
        <dbReference type="EMBL" id="ADE39591.1"/>
    </source>
</evidence>
<keyword evidence="6 7" id="KW-0012">Acyltransferase</keyword>
<evidence type="ECO:0000256" key="6">
    <source>
        <dbReference type="RuleBase" id="RU368036"/>
    </source>
</evidence>
<comment type="similarity">
    <text evidence="6">Belongs to the gamma-glutamyltransferase family.</text>
</comment>
<comment type="pathway">
    <text evidence="6">Sulfur metabolism; glutathione metabolism.</text>
</comment>
<organism evidence="7 8">
    <name type="scientific">Puniceispirillum marinum (strain IMCC1322)</name>
    <dbReference type="NCBI Taxonomy" id="488538"/>
    <lineage>
        <taxon>Bacteria</taxon>
        <taxon>Pseudomonadati</taxon>
        <taxon>Pseudomonadota</taxon>
        <taxon>Alphaproteobacteria</taxon>
        <taxon>Candidatus Puniceispirillales</taxon>
        <taxon>Candidatus Puniceispirillaceae</taxon>
        <taxon>Candidatus Puniceispirillum</taxon>
    </lineage>
</organism>
<keyword evidence="6" id="KW-0378">Hydrolase</keyword>
<protein>
    <recommendedName>
        <fullName evidence="6">Glutathione hydrolase proenzyme</fullName>
        <ecNumber evidence="6">2.3.2.2</ecNumber>
        <ecNumber evidence="6">3.4.19.13</ecNumber>
    </recommendedName>
    <component>
        <recommendedName>
            <fullName evidence="6">Glutathione hydrolase large chain</fullName>
        </recommendedName>
    </component>
    <component>
        <recommendedName>
            <fullName evidence="6">Glutathione hydrolase small chain</fullName>
        </recommendedName>
    </component>
</protein>
<name>D5BTJ4_PUNMI</name>
<dbReference type="KEGG" id="apb:SAR116_1348"/>
<dbReference type="NCBIfam" id="TIGR00066">
    <property type="entry name" value="g_glut_trans"/>
    <property type="match status" value="1"/>
</dbReference>
<dbReference type="STRING" id="488538.SAR116_1348"/>
<evidence type="ECO:0000313" key="8">
    <source>
        <dbReference type="Proteomes" id="UP000007460"/>
    </source>
</evidence>
<dbReference type="InterPro" id="IPR043137">
    <property type="entry name" value="GGT_ssub_C"/>
</dbReference>
<dbReference type="InterPro" id="IPR000101">
    <property type="entry name" value="GGT_peptidase"/>
</dbReference>
<dbReference type="RefSeq" id="WP_013046218.1">
    <property type="nucleotide sequence ID" value="NC_014010.1"/>
</dbReference>
<dbReference type="EC" id="3.4.19.13" evidence="6"/>
<dbReference type="eggNOG" id="COG0405">
    <property type="taxonomic scope" value="Bacteria"/>
</dbReference>
<dbReference type="PRINTS" id="PR01210">
    <property type="entry name" value="GGTRANSPTASE"/>
</dbReference>
<dbReference type="MEROPS" id="T03.025"/>
<dbReference type="Gene3D" id="3.60.20.40">
    <property type="match status" value="1"/>
</dbReference>
<evidence type="ECO:0000256" key="2">
    <source>
        <dbReference type="ARBA" id="ARBA00001089"/>
    </source>
</evidence>
<comment type="catalytic activity">
    <reaction evidence="2 6">
        <text>glutathione + H2O = L-cysteinylglycine + L-glutamate</text>
        <dbReference type="Rhea" id="RHEA:28807"/>
        <dbReference type="ChEBI" id="CHEBI:15377"/>
        <dbReference type="ChEBI" id="CHEBI:29985"/>
        <dbReference type="ChEBI" id="CHEBI:57925"/>
        <dbReference type="ChEBI" id="CHEBI:61694"/>
        <dbReference type="EC" id="3.4.19.13"/>
    </reaction>
</comment>
<dbReference type="EC" id="2.3.2.2" evidence="6"/>
<gene>
    <name evidence="7" type="ordered locus">SAR116_1348</name>
</gene>
<dbReference type="Proteomes" id="UP000007460">
    <property type="component" value="Chromosome"/>
</dbReference>
<proteinExistence type="inferred from homology"/>
<dbReference type="AlphaFoldDB" id="D5BTJ4"/>
<dbReference type="InterPro" id="IPR029055">
    <property type="entry name" value="Ntn_hydrolases_N"/>
</dbReference>
<dbReference type="UniPathway" id="UPA00204"/>
<dbReference type="HOGENOM" id="CLU_014813_3_2_5"/>
<evidence type="ECO:0000256" key="3">
    <source>
        <dbReference type="ARBA" id="ARBA00047417"/>
    </source>
</evidence>
<keyword evidence="6 7" id="KW-0808">Transferase</keyword>
<comment type="catalytic activity">
    <reaction evidence="3 6">
        <text>an N-terminal (5-L-glutamyl)-[peptide] + an alpha-amino acid = 5-L-glutamyl amino acid + an N-terminal L-alpha-aminoacyl-[peptide]</text>
        <dbReference type="Rhea" id="RHEA:23904"/>
        <dbReference type="Rhea" id="RHEA-COMP:9780"/>
        <dbReference type="Rhea" id="RHEA-COMP:9795"/>
        <dbReference type="ChEBI" id="CHEBI:77644"/>
        <dbReference type="ChEBI" id="CHEBI:78597"/>
        <dbReference type="ChEBI" id="CHEBI:78599"/>
        <dbReference type="ChEBI" id="CHEBI:78608"/>
        <dbReference type="EC" id="2.3.2.2"/>
    </reaction>
</comment>
<accession>D5BTJ4</accession>
<dbReference type="GO" id="GO:0006751">
    <property type="term" value="P:glutathione catabolic process"/>
    <property type="evidence" value="ECO:0007669"/>
    <property type="project" value="UniProtKB-UniRule"/>
</dbReference>
<comment type="subunit">
    <text evidence="6">This enzyme consists of two polypeptide chains, which are synthesized in precursor form from a single polypeptide.</text>
</comment>
<keyword evidence="6" id="KW-0317">Glutathione biosynthesis</keyword>
<evidence type="ECO:0000256" key="4">
    <source>
        <dbReference type="PIRSR" id="PIRSR600101-1"/>
    </source>
</evidence>
<comment type="PTM">
    <text evidence="6">Cleaved by autocatalysis into a large and a small subunit.</text>
</comment>
<dbReference type="OrthoDB" id="9781342at2"/>
<dbReference type="GO" id="GO:0036374">
    <property type="term" value="F:glutathione hydrolase activity"/>
    <property type="evidence" value="ECO:0007669"/>
    <property type="project" value="UniProtKB-UniRule"/>
</dbReference>
<dbReference type="InterPro" id="IPR052896">
    <property type="entry name" value="GGT-like_enzyme"/>
</dbReference>
<evidence type="ECO:0000256" key="5">
    <source>
        <dbReference type="PIRSR" id="PIRSR600101-2"/>
    </source>
</evidence>